<reference evidence="1" key="1">
    <citation type="journal article" date="2020" name="Nature">
        <title>Giant virus diversity and host interactions through global metagenomics.</title>
        <authorList>
            <person name="Schulz F."/>
            <person name="Roux S."/>
            <person name="Paez-Espino D."/>
            <person name="Jungbluth S."/>
            <person name="Walsh D.A."/>
            <person name="Denef V.J."/>
            <person name="McMahon K.D."/>
            <person name="Konstantinidis K.T."/>
            <person name="Eloe-Fadrosh E.A."/>
            <person name="Kyrpides N.C."/>
            <person name="Woyke T."/>
        </authorList>
    </citation>
    <scope>NUCLEOTIDE SEQUENCE</scope>
    <source>
        <strain evidence="1">GVMAG-M-3300027804-47</strain>
    </source>
</reference>
<dbReference type="EMBL" id="MN740480">
    <property type="protein sequence ID" value="QHU29047.1"/>
    <property type="molecule type" value="Genomic_DNA"/>
</dbReference>
<accession>A0A6C0LF18</accession>
<proteinExistence type="predicted"/>
<organism evidence="1">
    <name type="scientific">viral metagenome</name>
    <dbReference type="NCBI Taxonomy" id="1070528"/>
    <lineage>
        <taxon>unclassified sequences</taxon>
        <taxon>metagenomes</taxon>
        <taxon>organismal metagenomes</taxon>
    </lineage>
</organism>
<dbReference type="AlphaFoldDB" id="A0A6C0LF18"/>
<name>A0A6C0LF18_9ZZZZ</name>
<sequence length="188" mass="22376">MNSTINTSTKSAFHIFTNAEFTGVVDILKYHEYHLFIKYGDKVYMDVRGVGDIVISFDELQKNEQWKYYYDLSLMLTYDKELVVQDLKYSSEYSDYSLYDDVRYWSIDTAFIVSDLLNNTGRKVLVKHGDRLFHEKVAYYKINPYDLEKMEYTSQEELEVFRMNYMSCVTDFEAKSIAYNNLVQQVQK</sequence>
<protein>
    <submittedName>
        <fullName evidence="1">Uncharacterized protein</fullName>
    </submittedName>
</protein>
<evidence type="ECO:0000313" key="1">
    <source>
        <dbReference type="EMBL" id="QHU29047.1"/>
    </source>
</evidence>